<sequence length="469" mass="53530">MASSWLLKLAFKCIHHFAWPLVALVYPMFASVLAIETDSYAETTDLISYWILLSLIYLFEYAFMRLLQWFHLWLYIKLMAIFFLIIPDFGRASYVYNKLILTMKPHIVTWWLNDYRTKCSVEKDNFLMHAERHMKENGTEALEKLIANKNKTCSPDAEVRNEIIATDDKDMLMTNDERHETENKYIRDLEAIEKKEIPATKQDIPVIPEIGPSQNASSVTVETKGTAESDRAGGEFPKDCTQKEMQKKWTCALCLVTTTSNKDLNSHLTGRKHRDTIEALSIANKQPTLQKQKDAEGTNEIMATDNKEILKANGERLETENKDIKDLEAIEKKEFPSTEKRTYANIVASQTASSAIIETKGTAESVTACGEVPQSSTQKAVQKEWTCALCLVTVTCEKTLISHLRGRRHRETMEVLKAKKQPTLQKNLSEPIRMINSKIICKVCNIMLPSEDYVASHIKGWKHLSNVKS</sequence>
<accession>A0A0C3X2V5</accession>
<reference evidence="5" key="3">
    <citation type="submission" date="2015-04" db="UniProtKB">
        <authorList>
            <consortium name="EnsemblPlants"/>
        </authorList>
    </citation>
    <scope>IDENTIFICATION</scope>
    <source>
        <strain evidence="5">cv. Jemalong A17</strain>
    </source>
</reference>
<reference evidence="4 6" key="2">
    <citation type="journal article" date="2014" name="BMC Genomics">
        <title>An improved genome release (version Mt4.0) for the model legume Medicago truncatula.</title>
        <authorList>
            <person name="Tang H."/>
            <person name="Krishnakumar V."/>
            <person name="Bidwell S."/>
            <person name="Rosen B."/>
            <person name="Chan A."/>
            <person name="Zhou S."/>
            <person name="Gentzbittel L."/>
            <person name="Childs K.L."/>
            <person name="Yandell M."/>
            <person name="Gundlach H."/>
            <person name="Mayer K.F."/>
            <person name="Schwartz D.C."/>
            <person name="Town C.D."/>
        </authorList>
    </citation>
    <scope>GENOME REANNOTATION</scope>
    <source>
        <strain evidence="5 6">cv. Jemalong A17</strain>
    </source>
</reference>
<evidence type="ECO:0000313" key="6">
    <source>
        <dbReference type="Proteomes" id="UP000002051"/>
    </source>
</evidence>
<dbReference type="InterPro" id="IPR003604">
    <property type="entry name" value="Matrin/U1-like-C_Znf_C2H2"/>
</dbReference>
<keyword evidence="2" id="KW-1133">Transmembrane helix</keyword>
<keyword evidence="2" id="KW-0472">Membrane</keyword>
<dbReference type="Proteomes" id="UP000002051">
    <property type="component" value="Chromosome 4"/>
</dbReference>
<keyword evidence="6" id="KW-1185">Reference proteome</keyword>
<feature type="compositionally biased region" description="Polar residues" evidence="1">
    <location>
        <begin position="212"/>
        <end position="223"/>
    </location>
</feature>
<feature type="region of interest" description="Disordered" evidence="1">
    <location>
        <begin position="206"/>
        <end position="239"/>
    </location>
</feature>
<dbReference type="PANTHER" id="PTHR47487">
    <property type="entry name" value="OS06G0651300 PROTEIN-RELATED"/>
    <property type="match status" value="1"/>
</dbReference>
<protein>
    <submittedName>
        <fullName evidence="4">TB2/DP1, HVA22 family protein</fullName>
    </submittedName>
</protein>
<feature type="transmembrane region" description="Helical" evidence="2">
    <location>
        <begin position="70"/>
        <end position="90"/>
    </location>
</feature>
<dbReference type="InterPro" id="IPR013087">
    <property type="entry name" value="Znf_C2H2_type"/>
</dbReference>
<organism evidence="4 6">
    <name type="scientific">Medicago truncatula</name>
    <name type="common">Barrel medic</name>
    <name type="synonym">Medicago tribuloides</name>
    <dbReference type="NCBI Taxonomy" id="3880"/>
    <lineage>
        <taxon>Eukaryota</taxon>
        <taxon>Viridiplantae</taxon>
        <taxon>Streptophyta</taxon>
        <taxon>Embryophyta</taxon>
        <taxon>Tracheophyta</taxon>
        <taxon>Spermatophyta</taxon>
        <taxon>Magnoliopsida</taxon>
        <taxon>eudicotyledons</taxon>
        <taxon>Gunneridae</taxon>
        <taxon>Pentapetalae</taxon>
        <taxon>rosids</taxon>
        <taxon>fabids</taxon>
        <taxon>Fabales</taxon>
        <taxon>Fabaceae</taxon>
        <taxon>Papilionoideae</taxon>
        <taxon>50 kb inversion clade</taxon>
        <taxon>NPAAA clade</taxon>
        <taxon>Hologalegina</taxon>
        <taxon>IRL clade</taxon>
        <taxon>Trifolieae</taxon>
        <taxon>Medicago</taxon>
    </lineage>
</organism>
<feature type="transmembrane region" description="Helical" evidence="2">
    <location>
        <begin position="17"/>
        <end position="35"/>
    </location>
</feature>
<dbReference type="EMBL" id="CM001220">
    <property type="protein sequence ID" value="AES90577.2"/>
    <property type="molecule type" value="Genomic_DNA"/>
</dbReference>
<dbReference type="GO" id="GO:0008270">
    <property type="term" value="F:zinc ion binding"/>
    <property type="evidence" value="ECO:0007669"/>
    <property type="project" value="InterPro"/>
</dbReference>
<dbReference type="InterPro" id="IPR036236">
    <property type="entry name" value="Znf_C2H2_sf"/>
</dbReference>
<gene>
    <name evidence="4" type="ordered locus">MTR_4g093280</name>
</gene>
<dbReference type="Pfam" id="PF03134">
    <property type="entry name" value="TB2_DP1_HVA22"/>
    <property type="match status" value="1"/>
</dbReference>
<accession>G7JV29</accession>
<dbReference type="Gene3D" id="3.30.160.60">
    <property type="entry name" value="Classic Zinc Finger"/>
    <property type="match status" value="3"/>
</dbReference>
<name>G7JV29_MEDTR</name>
<dbReference type="HOGENOM" id="CLU_034800_0_0_1"/>
<evidence type="ECO:0000256" key="2">
    <source>
        <dbReference type="SAM" id="Phobius"/>
    </source>
</evidence>
<dbReference type="SMART" id="SM00451">
    <property type="entry name" value="ZnF_U1"/>
    <property type="match status" value="3"/>
</dbReference>
<dbReference type="PaxDb" id="3880-AES90577"/>
<evidence type="ECO:0000256" key="1">
    <source>
        <dbReference type="SAM" id="MobiDB-lite"/>
    </source>
</evidence>
<dbReference type="EnsemblPlants" id="AES90577">
    <property type="protein sequence ID" value="AES90577"/>
    <property type="gene ID" value="MTR_4g093280"/>
</dbReference>
<reference evidence="4 6" key="1">
    <citation type="journal article" date="2011" name="Nature">
        <title>The Medicago genome provides insight into the evolution of rhizobial symbioses.</title>
        <authorList>
            <person name="Young N.D."/>
            <person name="Debelle F."/>
            <person name="Oldroyd G.E."/>
            <person name="Geurts R."/>
            <person name="Cannon S.B."/>
            <person name="Udvardi M.K."/>
            <person name="Benedito V.A."/>
            <person name="Mayer K.F."/>
            <person name="Gouzy J."/>
            <person name="Schoof H."/>
            <person name="Van de Peer Y."/>
            <person name="Proost S."/>
            <person name="Cook D.R."/>
            <person name="Meyers B.C."/>
            <person name="Spannagl M."/>
            <person name="Cheung F."/>
            <person name="De Mita S."/>
            <person name="Krishnakumar V."/>
            <person name="Gundlach H."/>
            <person name="Zhou S."/>
            <person name="Mudge J."/>
            <person name="Bharti A.K."/>
            <person name="Murray J.D."/>
            <person name="Naoumkina M.A."/>
            <person name="Rosen B."/>
            <person name="Silverstein K.A."/>
            <person name="Tang H."/>
            <person name="Rombauts S."/>
            <person name="Zhao P.X."/>
            <person name="Zhou P."/>
            <person name="Barbe V."/>
            <person name="Bardou P."/>
            <person name="Bechner M."/>
            <person name="Bellec A."/>
            <person name="Berger A."/>
            <person name="Berges H."/>
            <person name="Bidwell S."/>
            <person name="Bisseling T."/>
            <person name="Choisne N."/>
            <person name="Couloux A."/>
            <person name="Denny R."/>
            <person name="Deshpande S."/>
            <person name="Dai X."/>
            <person name="Doyle J.J."/>
            <person name="Dudez A.M."/>
            <person name="Farmer A.D."/>
            <person name="Fouteau S."/>
            <person name="Franken C."/>
            <person name="Gibelin C."/>
            <person name="Gish J."/>
            <person name="Goldstein S."/>
            <person name="Gonzalez A.J."/>
            <person name="Green P.J."/>
            <person name="Hallab A."/>
            <person name="Hartog M."/>
            <person name="Hua A."/>
            <person name="Humphray S.J."/>
            <person name="Jeong D.H."/>
            <person name="Jing Y."/>
            <person name="Jocker A."/>
            <person name="Kenton S.M."/>
            <person name="Kim D.J."/>
            <person name="Klee K."/>
            <person name="Lai H."/>
            <person name="Lang C."/>
            <person name="Lin S."/>
            <person name="Macmil S.L."/>
            <person name="Magdelenat G."/>
            <person name="Matthews L."/>
            <person name="McCorrison J."/>
            <person name="Monaghan E.L."/>
            <person name="Mun J.H."/>
            <person name="Najar F.Z."/>
            <person name="Nicholson C."/>
            <person name="Noirot C."/>
            <person name="O'Bleness M."/>
            <person name="Paule C.R."/>
            <person name="Poulain J."/>
            <person name="Prion F."/>
            <person name="Qin B."/>
            <person name="Qu C."/>
            <person name="Retzel E.F."/>
            <person name="Riddle C."/>
            <person name="Sallet E."/>
            <person name="Samain S."/>
            <person name="Samson N."/>
            <person name="Sanders I."/>
            <person name="Saurat O."/>
            <person name="Scarpelli C."/>
            <person name="Schiex T."/>
            <person name="Segurens B."/>
            <person name="Severin A.J."/>
            <person name="Sherrier D.J."/>
            <person name="Shi R."/>
            <person name="Sims S."/>
            <person name="Singer S.R."/>
            <person name="Sinharoy S."/>
            <person name="Sterck L."/>
            <person name="Viollet A."/>
            <person name="Wang B.B."/>
            <person name="Wang K."/>
            <person name="Wang M."/>
            <person name="Wang X."/>
            <person name="Warfsmann J."/>
            <person name="Weissenbach J."/>
            <person name="White D.D."/>
            <person name="White J.D."/>
            <person name="Wiley G.B."/>
            <person name="Wincker P."/>
            <person name="Xing Y."/>
            <person name="Yang L."/>
            <person name="Yao Z."/>
            <person name="Ying F."/>
            <person name="Zhai J."/>
            <person name="Zhou L."/>
            <person name="Zuber A."/>
            <person name="Denarie J."/>
            <person name="Dixon R.A."/>
            <person name="May G.D."/>
            <person name="Schwartz D.C."/>
            <person name="Rogers J."/>
            <person name="Quetier F."/>
            <person name="Town C.D."/>
            <person name="Roe B.A."/>
        </authorList>
    </citation>
    <scope>NUCLEOTIDE SEQUENCE [LARGE SCALE GENOMIC DNA]</scope>
    <source>
        <strain evidence="4">A17</strain>
        <strain evidence="5 6">cv. Jemalong A17</strain>
    </source>
</reference>
<dbReference type="eggNOG" id="KOG2186">
    <property type="taxonomic scope" value="Eukaryota"/>
</dbReference>
<proteinExistence type="predicted"/>
<dbReference type="SUPFAM" id="SSF57667">
    <property type="entry name" value="beta-beta-alpha zinc fingers"/>
    <property type="match status" value="3"/>
</dbReference>
<dbReference type="PANTHER" id="PTHR47487:SF8">
    <property type="entry name" value="OS08G0270900 PROTEIN"/>
    <property type="match status" value="1"/>
</dbReference>
<dbReference type="Pfam" id="PF12874">
    <property type="entry name" value="zf-met"/>
    <property type="match status" value="3"/>
</dbReference>
<evidence type="ECO:0000313" key="5">
    <source>
        <dbReference type="EnsemblPlants" id="AES90577"/>
    </source>
</evidence>
<dbReference type="AlphaFoldDB" id="G7JV29"/>
<keyword evidence="2" id="KW-0812">Transmembrane</keyword>
<dbReference type="SMART" id="SM00355">
    <property type="entry name" value="ZnF_C2H2"/>
    <property type="match status" value="3"/>
</dbReference>
<dbReference type="InterPro" id="IPR004345">
    <property type="entry name" value="TB2_DP1_HVA22"/>
</dbReference>
<feature type="domain" description="C2H2-type" evidence="3">
    <location>
        <begin position="387"/>
        <end position="409"/>
    </location>
</feature>
<feature type="compositionally biased region" description="Basic and acidic residues" evidence="1">
    <location>
        <begin position="225"/>
        <end position="239"/>
    </location>
</feature>
<evidence type="ECO:0000259" key="3">
    <source>
        <dbReference type="PROSITE" id="PS00028"/>
    </source>
</evidence>
<dbReference type="PROSITE" id="PS00028">
    <property type="entry name" value="ZINC_FINGER_C2H2_1"/>
    <property type="match status" value="1"/>
</dbReference>
<feature type="transmembrane region" description="Helical" evidence="2">
    <location>
        <begin position="47"/>
        <end position="64"/>
    </location>
</feature>
<evidence type="ECO:0000313" key="4">
    <source>
        <dbReference type="EMBL" id="AES90577.2"/>
    </source>
</evidence>
<dbReference type="GO" id="GO:0003676">
    <property type="term" value="F:nucleic acid binding"/>
    <property type="evidence" value="ECO:0007669"/>
    <property type="project" value="InterPro"/>
</dbReference>